<evidence type="ECO:0000313" key="4">
    <source>
        <dbReference type="Proteomes" id="UP000192582"/>
    </source>
</evidence>
<gene>
    <name evidence="3" type="ORF">SAMN00790413_04816</name>
</gene>
<accession>A0A1W1ULZ6</accession>
<sequence length="243" mass="26641">MLKIAESWSGGIEELVAQANLWLPRLLPEERSARPKDEVNARLVRHYSTQGLLSLPVREGREARYSRKHLLELLALRRLMADGLSGRALERALGGRSEAELEELAVQGSHWLERGGESAARGEPPQVAASSALSYLQGLRGSVGSQPSMLGITSPRPAIPRPAPSPAPALPAENKPSRARLAPQRVTRVIPVPGLEVQVLENLKWPKGEREWNALMADVRRALQDLQNSGPGRHAEELDDPPY</sequence>
<feature type="domain" description="HTH merR-type" evidence="2">
    <location>
        <begin position="38"/>
        <end position="92"/>
    </location>
</feature>
<name>A0A1W1ULZ6_9DEIO</name>
<dbReference type="InterPro" id="IPR000551">
    <property type="entry name" value="MerR-type_HTH_dom"/>
</dbReference>
<evidence type="ECO:0000259" key="2">
    <source>
        <dbReference type="Pfam" id="PF13411"/>
    </source>
</evidence>
<evidence type="ECO:0000256" key="1">
    <source>
        <dbReference type="SAM" id="MobiDB-lite"/>
    </source>
</evidence>
<dbReference type="OrthoDB" id="70277at2"/>
<proteinExistence type="predicted"/>
<dbReference type="EMBL" id="FWWU01000005">
    <property type="protein sequence ID" value="SMB82019.1"/>
    <property type="molecule type" value="Genomic_DNA"/>
</dbReference>
<keyword evidence="4" id="KW-1185">Reference proteome</keyword>
<organism evidence="3 4">
    <name type="scientific">Deinococcus hopiensis KR-140</name>
    <dbReference type="NCBI Taxonomy" id="695939"/>
    <lineage>
        <taxon>Bacteria</taxon>
        <taxon>Thermotogati</taxon>
        <taxon>Deinococcota</taxon>
        <taxon>Deinococci</taxon>
        <taxon>Deinococcales</taxon>
        <taxon>Deinococcaceae</taxon>
        <taxon>Deinococcus</taxon>
    </lineage>
</organism>
<reference evidence="3 4" key="1">
    <citation type="submission" date="2017-04" db="EMBL/GenBank/DDBJ databases">
        <authorList>
            <person name="Afonso C.L."/>
            <person name="Miller P.J."/>
            <person name="Scott M.A."/>
            <person name="Spackman E."/>
            <person name="Goraichik I."/>
            <person name="Dimitrov K.M."/>
            <person name="Suarez D.L."/>
            <person name="Swayne D.E."/>
        </authorList>
    </citation>
    <scope>NUCLEOTIDE SEQUENCE [LARGE SCALE GENOMIC DNA]</scope>
    <source>
        <strain evidence="3 4">KR-140</strain>
    </source>
</reference>
<dbReference type="GO" id="GO:0006355">
    <property type="term" value="P:regulation of DNA-templated transcription"/>
    <property type="evidence" value="ECO:0007669"/>
    <property type="project" value="InterPro"/>
</dbReference>
<dbReference type="AlphaFoldDB" id="A0A1W1ULZ6"/>
<evidence type="ECO:0000313" key="3">
    <source>
        <dbReference type="EMBL" id="SMB82019.1"/>
    </source>
</evidence>
<dbReference type="SUPFAM" id="SSF46955">
    <property type="entry name" value="Putative DNA-binding domain"/>
    <property type="match status" value="1"/>
</dbReference>
<feature type="region of interest" description="Disordered" evidence="1">
    <location>
        <begin position="144"/>
        <end position="182"/>
    </location>
</feature>
<feature type="compositionally biased region" description="Pro residues" evidence="1">
    <location>
        <begin position="157"/>
        <end position="169"/>
    </location>
</feature>
<dbReference type="STRING" id="695939.SAMN00790413_04816"/>
<dbReference type="Proteomes" id="UP000192582">
    <property type="component" value="Unassembled WGS sequence"/>
</dbReference>
<dbReference type="InterPro" id="IPR009061">
    <property type="entry name" value="DNA-bd_dom_put_sf"/>
</dbReference>
<protein>
    <submittedName>
        <fullName evidence="3">MerR HTH family regulatory protein</fullName>
    </submittedName>
</protein>
<dbReference type="GO" id="GO:0003677">
    <property type="term" value="F:DNA binding"/>
    <property type="evidence" value="ECO:0007669"/>
    <property type="project" value="InterPro"/>
</dbReference>
<dbReference type="RefSeq" id="WP_084046122.1">
    <property type="nucleotide sequence ID" value="NZ_FWWU01000005.1"/>
</dbReference>
<dbReference type="Gene3D" id="1.10.1660.10">
    <property type="match status" value="1"/>
</dbReference>
<dbReference type="Pfam" id="PF13411">
    <property type="entry name" value="MerR_1"/>
    <property type="match status" value="1"/>
</dbReference>